<proteinExistence type="predicted"/>
<accession>A0A2C6M9F8</accession>
<dbReference type="InterPro" id="IPR012854">
    <property type="entry name" value="Cu_amine_oxidase-like_N"/>
</dbReference>
<dbReference type="InterPro" id="IPR036582">
    <property type="entry name" value="Mao_N_sf"/>
</dbReference>
<reference evidence="3 4" key="1">
    <citation type="submission" date="2013-09" db="EMBL/GenBank/DDBJ databases">
        <title>Biodegradation of hydrocarbons in the deep terrestrial subsurface : characterization of a microbial consortium composed of two Desulfotomaculum species originating from a deep geological formation.</title>
        <authorList>
            <person name="Aullo T."/>
            <person name="Berlendis S."/>
            <person name="Lascourreges J.-F."/>
            <person name="Dessort D."/>
            <person name="Saint-Laurent S."/>
            <person name="Schraauwers B."/>
            <person name="Mas J."/>
            <person name="Magot M."/>
            <person name="Ranchou-Peyruse A."/>
        </authorList>
    </citation>
    <scope>NUCLEOTIDE SEQUENCE [LARGE SCALE GENOMIC DNA]</scope>
    <source>
        <strain evidence="3 4">Bs107</strain>
    </source>
</reference>
<dbReference type="Pfam" id="PF07833">
    <property type="entry name" value="Cu_amine_oxidN1"/>
    <property type="match status" value="1"/>
</dbReference>
<dbReference type="SUPFAM" id="SSF55383">
    <property type="entry name" value="Copper amine oxidase, domain N"/>
    <property type="match status" value="1"/>
</dbReference>
<organism evidence="3 4">
    <name type="scientific">Desulforamulus profundi</name>
    <dbReference type="NCBI Taxonomy" id="1383067"/>
    <lineage>
        <taxon>Bacteria</taxon>
        <taxon>Bacillati</taxon>
        <taxon>Bacillota</taxon>
        <taxon>Clostridia</taxon>
        <taxon>Eubacteriales</taxon>
        <taxon>Peptococcaceae</taxon>
        <taxon>Desulforamulus</taxon>
    </lineage>
</organism>
<evidence type="ECO:0000313" key="4">
    <source>
        <dbReference type="Proteomes" id="UP000222564"/>
    </source>
</evidence>
<feature type="signal peptide" evidence="1">
    <location>
        <begin position="1"/>
        <end position="23"/>
    </location>
</feature>
<dbReference type="AlphaFoldDB" id="A0A2C6M9F8"/>
<dbReference type="EMBL" id="AWQQ01000080">
    <property type="protein sequence ID" value="PHJ37779.1"/>
    <property type="molecule type" value="Genomic_DNA"/>
</dbReference>
<dbReference type="OrthoDB" id="1786269at2"/>
<name>A0A2C6M9F8_9FIRM</name>
<keyword evidence="1" id="KW-0732">Signal</keyword>
<evidence type="ECO:0000313" key="3">
    <source>
        <dbReference type="EMBL" id="PHJ37779.1"/>
    </source>
</evidence>
<feature type="domain" description="Copper amine oxidase-like N-terminal" evidence="2">
    <location>
        <begin position="41"/>
        <end position="113"/>
    </location>
</feature>
<dbReference type="Gene3D" id="3.30.457.10">
    <property type="entry name" value="Copper amine oxidase-like, N-terminal domain"/>
    <property type="match status" value="1"/>
</dbReference>
<gene>
    <name evidence="3" type="ORF">P378_14025</name>
</gene>
<evidence type="ECO:0000259" key="2">
    <source>
        <dbReference type="Pfam" id="PF07833"/>
    </source>
</evidence>
<keyword evidence="4" id="KW-1185">Reference proteome</keyword>
<comment type="caution">
    <text evidence="3">The sequence shown here is derived from an EMBL/GenBank/DDBJ whole genome shotgun (WGS) entry which is preliminary data.</text>
</comment>
<protein>
    <recommendedName>
        <fullName evidence="2">Copper amine oxidase-like N-terminal domain-containing protein</fullName>
    </recommendedName>
</protein>
<feature type="chain" id="PRO_5012993810" description="Copper amine oxidase-like N-terminal domain-containing protein" evidence="1">
    <location>
        <begin position="24"/>
        <end position="278"/>
    </location>
</feature>
<evidence type="ECO:0000256" key="1">
    <source>
        <dbReference type="SAM" id="SignalP"/>
    </source>
</evidence>
<dbReference type="Proteomes" id="UP000222564">
    <property type="component" value="Unassembled WGS sequence"/>
</dbReference>
<sequence>MLKKVLLLLTMMLMAVPLLPVHAGTALGLDGRLLDAGGSVTIEGKVMVPVRPVFEEMGYTLSVDMEEGAVLAQKKGSKIEIHLWEPKLLVNGKEAVLTAAPQLIMGKTLLSEQDVCNLLDLQSIRETGPEQVSFFSKPEMTREGVIRHLLAADRQLMRAEYYNNQGFLARHQIAPSPKIVTKDDLVKLLGRHWSADSIASLWQAGSRDGRYAGFFSEGSMPLLYSKEMAVTGLTETEAKVEVKLPQWDDESLTHFEERIYTLSRDKEGKLLITRVECK</sequence>
<dbReference type="RefSeq" id="WP_099083483.1">
    <property type="nucleotide sequence ID" value="NZ_AWQQ01000080.1"/>
</dbReference>